<name>A0A6F9MV21_CAMJU</name>
<dbReference type="AlphaFoldDB" id="A0A6F9MV21"/>
<evidence type="ECO:0000313" key="1">
    <source>
        <dbReference type="EMBL" id="EDP8035703.1"/>
    </source>
</evidence>
<sequence length="50" mass="5786">MLKFFFAISLSSLLFAQNFIDFASQNNALRQEQNTSKENTPLKRVKIPTH</sequence>
<proteinExistence type="predicted"/>
<comment type="caution">
    <text evidence="1">The sequence shown here is derived from an EMBL/GenBank/DDBJ whole genome shotgun (WGS) entry which is preliminary data.</text>
</comment>
<organism evidence="1">
    <name type="scientific">Campylobacter jejuni</name>
    <dbReference type="NCBI Taxonomy" id="197"/>
    <lineage>
        <taxon>Bacteria</taxon>
        <taxon>Pseudomonadati</taxon>
        <taxon>Campylobacterota</taxon>
        <taxon>Epsilonproteobacteria</taxon>
        <taxon>Campylobacterales</taxon>
        <taxon>Campylobacteraceae</taxon>
        <taxon>Campylobacter</taxon>
    </lineage>
</organism>
<reference evidence="1" key="1">
    <citation type="submission" date="2020-01" db="EMBL/GenBank/DDBJ databases">
        <authorList>
            <consortium name="GenomeTrakr network: Whole genome sequencing for foodborne pathogen traceback"/>
        </authorList>
    </citation>
    <scope>NUCLEOTIDE SEQUENCE</scope>
    <source>
        <strain evidence="1">CFSAN096326</strain>
    </source>
</reference>
<protein>
    <submittedName>
        <fullName evidence="1">Uncharacterized protein</fullName>
    </submittedName>
</protein>
<gene>
    <name evidence="1" type="ORF">GRO02_01045</name>
</gene>
<accession>A0A6F9MV21</accession>
<dbReference type="EMBL" id="AANOQJ010000001">
    <property type="protein sequence ID" value="EDP8035703.1"/>
    <property type="molecule type" value="Genomic_DNA"/>
</dbReference>